<evidence type="ECO:0000256" key="1">
    <source>
        <dbReference type="ARBA" id="ARBA00023015"/>
    </source>
</evidence>
<protein>
    <submittedName>
        <fullName evidence="5">DNA-binding transcriptional regulator, ArsR family</fullName>
    </submittedName>
</protein>
<gene>
    <name evidence="5" type="ORF">SAMN04488242_1147</name>
</gene>
<evidence type="ECO:0000256" key="3">
    <source>
        <dbReference type="ARBA" id="ARBA00023163"/>
    </source>
</evidence>
<dbReference type="CDD" id="cd00090">
    <property type="entry name" value="HTH_ARSR"/>
    <property type="match status" value="1"/>
</dbReference>
<dbReference type="InterPro" id="IPR001845">
    <property type="entry name" value="HTH_ArsR_DNA-bd_dom"/>
</dbReference>
<organism evidence="5 6">
    <name type="scientific">Tessaracoccus oleiagri</name>
    <dbReference type="NCBI Taxonomy" id="686624"/>
    <lineage>
        <taxon>Bacteria</taxon>
        <taxon>Bacillati</taxon>
        <taxon>Actinomycetota</taxon>
        <taxon>Actinomycetes</taxon>
        <taxon>Propionibacteriales</taxon>
        <taxon>Propionibacteriaceae</taxon>
        <taxon>Tessaracoccus</taxon>
    </lineage>
</organism>
<dbReference type="Pfam" id="PF01022">
    <property type="entry name" value="HTH_5"/>
    <property type="match status" value="1"/>
</dbReference>
<dbReference type="OrthoDB" id="9810923at2"/>
<dbReference type="PANTHER" id="PTHR43132">
    <property type="entry name" value="ARSENICAL RESISTANCE OPERON REPRESSOR ARSR-RELATED"/>
    <property type="match status" value="1"/>
</dbReference>
<feature type="domain" description="HTH arsR-type" evidence="4">
    <location>
        <begin position="10"/>
        <end position="104"/>
    </location>
</feature>
<keyword evidence="1" id="KW-0805">Transcription regulation</keyword>
<reference evidence="5 6" key="1">
    <citation type="submission" date="2016-10" db="EMBL/GenBank/DDBJ databases">
        <authorList>
            <person name="de Groot N.N."/>
        </authorList>
    </citation>
    <scope>NUCLEOTIDE SEQUENCE [LARGE SCALE GENOMIC DNA]</scope>
    <source>
        <strain evidence="5 6">CGMCC 1.9159</strain>
    </source>
</reference>
<proteinExistence type="predicted"/>
<evidence type="ECO:0000313" key="6">
    <source>
        <dbReference type="Proteomes" id="UP000199475"/>
    </source>
</evidence>
<dbReference type="PROSITE" id="PS50987">
    <property type="entry name" value="HTH_ARSR_2"/>
    <property type="match status" value="1"/>
</dbReference>
<dbReference type="GO" id="GO:0003677">
    <property type="term" value="F:DNA binding"/>
    <property type="evidence" value="ECO:0007669"/>
    <property type="project" value="UniProtKB-KW"/>
</dbReference>
<sequence>MPVGTSRLVPEPEHARLASESFRILADPTRVRLLWVLLREECNVGRLAELVDASPTVVSQHLAKLRSARLVDTRREGTYVYYSATDAHVGRLLTEALSYAEHQSGAASGDDPHSYAL</sequence>
<dbReference type="NCBIfam" id="NF033788">
    <property type="entry name" value="HTH_metalloreg"/>
    <property type="match status" value="1"/>
</dbReference>
<dbReference type="STRING" id="686624.SAMN04488242_1147"/>
<dbReference type="InterPro" id="IPR051011">
    <property type="entry name" value="Metal_resp_trans_reg"/>
</dbReference>
<accession>A0A1G9JBR9</accession>
<dbReference type="GO" id="GO:0003700">
    <property type="term" value="F:DNA-binding transcription factor activity"/>
    <property type="evidence" value="ECO:0007669"/>
    <property type="project" value="InterPro"/>
</dbReference>
<dbReference type="SUPFAM" id="SSF46785">
    <property type="entry name" value="Winged helix' DNA-binding domain"/>
    <property type="match status" value="1"/>
</dbReference>
<dbReference type="InterPro" id="IPR036388">
    <property type="entry name" value="WH-like_DNA-bd_sf"/>
</dbReference>
<keyword evidence="3" id="KW-0804">Transcription</keyword>
<dbReference type="AlphaFoldDB" id="A0A1G9JBR9"/>
<evidence type="ECO:0000256" key="2">
    <source>
        <dbReference type="ARBA" id="ARBA00023125"/>
    </source>
</evidence>
<dbReference type="InterPro" id="IPR036390">
    <property type="entry name" value="WH_DNA-bd_sf"/>
</dbReference>
<dbReference type="PANTHER" id="PTHR43132:SF8">
    <property type="entry name" value="HTH-TYPE TRANSCRIPTIONAL REGULATOR KMTR"/>
    <property type="match status" value="1"/>
</dbReference>
<dbReference type="InterPro" id="IPR011991">
    <property type="entry name" value="ArsR-like_HTH"/>
</dbReference>
<dbReference type="PRINTS" id="PR00778">
    <property type="entry name" value="HTHARSR"/>
</dbReference>
<dbReference type="Proteomes" id="UP000199475">
    <property type="component" value="Unassembled WGS sequence"/>
</dbReference>
<keyword evidence="6" id="KW-1185">Reference proteome</keyword>
<name>A0A1G9JBR9_9ACTN</name>
<dbReference type="Gene3D" id="1.10.10.10">
    <property type="entry name" value="Winged helix-like DNA-binding domain superfamily/Winged helix DNA-binding domain"/>
    <property type="match status" value="1"/>
</dbReference>
<evidence type="ECO:0000313" key="5">
    <source>
        <dbReference type="EMBL" id="SDL34732.1"/>
    </source>
</evidence>
<dbReference type="RefSeq" id="WP_093250733.1">
    <property type="nucleotide sequence ID" value="NZ_FNGP01000002.1"/>
</dbReference>
<evidence type="ECO:0000259" key="4">
    <source>
        <dbReference type="PROSITE" id="PS50987"/>
    </source>
</evidence>
<dbReference type="SMART" id="SM00418">
    <property type="entry name" value="HTH_ARSR"/>
    <property type="match status" value="1"/>
</dbReference>
<dbReference type="EMBL" id="FNGP01000002">
    <property type="protein sequence ID" value="SDL34732.1"/>
    <property type="molecule type" value="Genomic_DNA"/>
</dbReference>
<keyword evidence="2 5" id="KW-0238">DNA-binding</keyword>